<comment type="caution">
    <text evidence="1">The sequence shown here is derived from an EMBL/GenBank/DDBJ whole genome shotgun (WGS) entry which is preliminary data.</text>
</comment>
<dbReference type="Proteomes" id="UP001076464">
    <property type="component" value="Unassembled WGS sequence"/>
</dbReference>
<name>A0ACC6CDI4_9BURK</name>
<organism evidence="1 2">
    <name type="scientific">Roseateles hydrophilus</name>
    <dbReference type="NCBI Taxonomy" id="2975054"/>
    <lineage>
        <taxon>Bacteria</taxon>
        <taxon>Pseudomonadati</taxon>
        <taxon>Pseudomonadota</taxon>
        <taxon>Betaproteobacteria</taxon>
        <taxon>Burkholderiales</taxon>
        <taxon>Sphaerotilaceae</taxon>
        <taxon>Roseateles</taxon>
    </lineage>
</organism>
<evidence type="ECO:0000313" key="2">
    <source>
        <dbReference type="Proteomes" id="UP001076464"/>
    </source>
</evidence>
<proteinExistence type="predicted"/>
<sequence>MPSRQARAALSLLALLALLACMALMSGCASSRDCDSPYAASPQFRNCQFTNPPNPATPPSASGWQIWSRFIFGSKVGTVPVDAIPVRPVTRAQLDALDPQANHVVRLGHSSHLLKLQGRYWLIDPVFGERVSPFSFAGPKRFHAPPLALRELPPIAGIILSHDHYDHLDVPTIEHLATKAERYFVPLGVKARLVDMGVPAERVQEFDWWQAATHAGVTLTATPAQHFSGRTLADRNRTLWASWALETGGQRLFYSGDTGYFDGFKAIGERFGGFDLALMENGAYDSYWPAVHMTPEQSVQACQDLRGRVLYSVHNSTFDLAFHTWRDPLDRIADLTSARGITLATPEIGEVLTVGVPRENRRWWTGLK</sequence>
<accession>A0ACC6CDI4</accession>
<keyword evidence="2" id="KW-1185">Reference proteome</keyword>
<dbReference type="EMBL" id="JAPPUY010000004">
    <property type="protein sequence ID" value="MCY4746481.1"/>
    <property type="molecule type" value="Genomic_DNA"/>
</dbReference>
<reference evidence="1" key="1">
    <citation type="submission" date="2022-08" db="EMBL/GenBank/DDBJ databases">
        <title>Genome sequencing of Pelomonas sp. UHG3.</title>
        <authorList>
            <person name="So Y."/>
        </authorList>
    </citation>
    <scope>NUCLEOTIDE SEQUENCE</scope>
    <source>
        <strain evidence="1">UHG3</strain>
    </source>
</reference>
<evidence type="ECO:0000313" key="1">
    <source>
        <dbReference type="EMBL" id="MCY4746481.1"/>
    </source>
</evidence>
<gene>
    <name evidence="1" type="ORF">NYO99_15975</name>
</gene>
<protein>
    <submittedName>
        <fullName evidence="1">MBL fold metallo-hydrolase</fullName>
    </submittedName>
</protein>